<feature type="region of interest" description="Disordered" evidence="7">
    <location>
        <begin position="149"/>
        <end position="179"/>
    </location>
</feature>
<evidence type="ECO:0000256" key="5">
    <source>
        <dbReference type="ARBA" id="ARBA00022842"/>
    </source>
</evidence>
<proteinExistence type="predicted"/>
<feature type="region of interest" description="Disordered" evidence="7">
    <location>
        <begin position="22"/>
        <end position="136"/>
    </location>
</feature>
<dbReference type="InterPro" id="IPR001878">
    <property type="entry name" value="Znf_CCHC"/>
</dbReference>
<accession>E9FXW8</accession>
<feature type="compositionally biased region" description="Polar residues" evidence="7">
    <location>
        <begin position="118"/>
        <end position="136"/>
    </location>
</feature>
<dbReference type="GO" id="GO:0050265">
    <property type="term" value="F:RNA uridylyltransferase activity"/>
    <property type="evidence" value="ECO:0000318"/>
    <property type="project" value="GO_Central"/>
</dbReference>
<dbReference type="SUPFAM" id="SSF81301">
    <property type="entry name" value="Nucleotidyltransferase"/>
    <property type="match status" value="2"/>
</dbReference>
<dbReference type="SMART" id="SM00343">
    <property type="entry name" value="ZnF_C2HC"/>
    <property type="match status" value="2"/>
</dbReference>
<keyword evidence="6" id="KW-0862">Zinc</keyword>
<gene>
    <name evidence="9" type="ORF">DAPPUDRAFT_311781</name>
</gene>
<feature type="compositionally biased region" description="Basic and acidic residues" evidence="7">
    <location>
        <begin position="239"/>
        <end position="252"/>
    </location>
</feature>
<dbReference type="GO" id="GO:1990817">
    <property type="term" value="F:poly(A) RNA polymerase activity"/>
    <property type="evidence" value="ECO:0007669"/>
    <property type="project" value="UniProtKB-ARBA"/>
</dbReference>
<feature type="compositionally biased region" description="Low complexity" evidence="7">
    <location>
        <begin position="1307"/>
        <end position="1318"/>
    </location>
</feature>
<dbReference type="STRING" id="6669.E9FXW8"/>
<evidence type="ECO:0000256" key="1">
    <source>
        <dbReference type="ARBA" id="ARBA00001936"/>
    </source>
</evidence>
<evidence type="ECO:0000256" key="4">
    <source>
        <dbReference type="ARBA" id="ARBA00022723"/>
    </source>
</evidence>
<evidence type="ECO:0000313" key="9">
    <source>
        <dbReference type="EMBL" id="EFX88174.1"/>
    </source>
</evidence>
<dbReference type="Gene3D" id="1.10.1410.10">
    <property type="match status" value="2"/>
</dbReference>
<dbReference type="InterPro" id="IPR002058">
    <property type="entry name" value="PAP_assoc"/>
</dbReference>
<dbReference type="Proteomes" id="UP000000305">
    <property type="component" value="Unassembled WGS sequence"/>
</dbReference>
<evidence type="ECO:0000256" key="6">
    <source>
        <dbReference type="PROSITE-ProRule" id="PRU00047"/>
    </source>
</evidence>
<feature type="compositionally biased region" description="Basic and acidic residues" evidence="7">
    <location>
        <begin position="345"/>
        <end position="358"/>
    </location>
</feature>
<keyword evidence="6" id="KW-0863">Zinc-finger</keyword>
<evidence type="ECO:0000256" key="3">
    <source>
        <dbReference type="ARBA" id="ARBA00022679"/>
    </source>
</evidence>
<dbReference type="eggNOG" id="KOG2277">
    <property type="taxonomic scope" value="Eukaryota"/>
</dbReference>
<dbReference type="InterPro" id="IPR045100">
    <property type="entry name" value="TUT4/7_NTP_transf"/>
</dbReference>
<dbReference type="SUPFAM" id="SSF57756">
    <property type="entry name" value="Retrovirus zinc finger-like domains"/>
    <property type="match status" value="1"/>
</dbReference>
<feature type="compositionally biased region" description="Basic and acidic residues" evidence="7">
    <location>
        <begin position="1226"/>
        <end position="1238"/>
    </location>
</feature>
<dbReference type="GO" id="GO:0003676">
    <property type="term" value="F:nucleic acid binding"/>
    <property type="evidence" value="ECO:0007669"/>
    <property type="project" value="InterPro"/>
</dbReference>
<sequence length="1342" mass="152908">MAEGDDSVAHLERDLKRFLGITKNATTPKSSELVHKNPDTVQGNLNQHAGADSSEANKVLQGKNQESTPKGRKTPRVRHRKRSGALSSSANIDDAGKVKENASASTANDGGQEKKNHAINTNSSKQQNLPNQPTSITGFIRDRRWHLDDEIAKTSPRKGTKVYNRTASNEEIPHNWRQPAPKIYQAPRKTINQVLRQENGTVPEKQSFSLSETVSHNVKDQAPVDNSDQNRKGQGAKARSKEKLRSKQETQKKERVDLALLSSEYDEVPKHLQELNYPTGIVPLTPPVVSQRSVVLPEEKKSVAQEVDARSDGIQIPHVAVQDEEEIVQIVVLPTLPQQIRKKPAKNEKKDEPKKSDDGSSDSSSSSSEEEPKPRRNEIQQPLIFKIRKNELNQFRKRGVLPLKHISPKFPRAVFHCRLCSFHISSIPEVYRHTKDERHVRLQNQEMSRQTASLMPSPPPEIVEVVGQFIQDIFHCSGLTKEDLEKRRVATEHLRKMIETAFPGFSIRPYGSVVTELGLRASNSNVGLVEISPDIKKDGLLIIKILSWLQGPASNTFRYISDDLNCRTPIIHFHYEQMGVTFAMVVESEAAHKTTVLLQQYRMIDPRFAVLTVAFRTFARICCLDQPELGSLPSHAFTLMVLYYLQQDHVLPVLHQLKKSDAEDDYLTAAEFFEMKDRGEWEPRELNLGQLWLGLLKFYAYTFTHNEHAVCVRSIEPLLRSTKNWGNRRIAVEDPFHGNVNMGAFMSTIQTFEFFIECIRNIFHYFWIPQTADGPLFVHLVLPGEAKNDDPLQCTPVEAVARMAALKKEDVKWDFQPDKILRSKRLPVICTVCGGDGHTKLKCTELEVPDVGFIPPPDFNYFALLDNVCWNIFRNFAQREVDTNNRQTIQKELETHIRTEYADAVLSMFGSSCNGFGFADSDVDLCLTFESNEDGKGLDFVAIVKKLARTLKRNRFFCDIVPISSAKVPIVKLRHRPTGLESDISLYNQLGRRNSKLLATYCAIDSRVRILGYMAKLLAKQCEIGDASRGSLSSYAYTLMVIHYLQQVKPPVIPVLQEITVDGVDRKKYIVEGWDTWFFENAQDLGRVWPHHGANREPPSTLWLGFLLYYAKLFDYRLQVVSIRQLPPLYRLEKMWTDRPIAIEDPFDLSHNLGSGVSLRMGAYIRRVFVTARRFFQTPVRALPPNFSSLEEYLFNPKVLISNGPPPNDRGCLICGKVGHKAKECENRGNRNRGRDKNSPQQQPRDNPQNPAQEVHNRNMVQQRDRGVGPGQPLPHQQHQQQMNRYRPQQGFHQFNRDRPGQQPQVNRYRPIRPNNRPGVPLNSNGERIYTARREIPDPNQQ</sequence>
<comment type="cofactor">
    <cofactor evidence="2">
        <name>Mg(2+)</name>
        <dbReference type="ChEBI" id="CHEBI:18420"/>
    </cofactor>
</comment>
<feature type="compositionally biased region" description="Basic and acidic residues" evidence="7">
    <location>
        <begin position="1330"/>
        <end position="1342"/>
    </location>
</feature>
<dbReference type="Pfam" id="PF03828">
    <property type="entry name" value="PAP_assoc"/>
    <property type="match status" value="2"/>
</dbReference>
<dbReference type="Gene3D" id="3.30.460.10">
    <property type="entry name" value="Beta Polymerase, domain 2"/>
    <property type="match status" value="2"/>
</dbReference>
<organism evidence="9 10">
    <name type="scientific">Daphnia pulex</name>
    <name type="common">Water flea</name>
    <dbReference type="NCBI Taxonomy" id="6669"/>
    <lineage>
        <taxon>Eukaryota</taxon>
        <taxon>Metazoa</taxon>
        <taxon>Ecdysozoa</taxon>
        <taxon>Arthropoda</taxon>
        <taxon>Crustacea</taxon>
        <taxon>Branchiopoda</taxon>
        <taxon>Diplostraca</taxon>
        <taxon>Cladocera</taxon>
        <taxon>Anomopoda</taxon>
        <taxon>Daphniidae</taxon>
        <taxon>Daphnia</taxon>
    </lineage>
</organism>
<feature type="compositionally biased region" description="Low complexity" evidence="7">
    <location>
        <begin position="1239"/>
        <end position="1253"/>
    </location>
</feature>
<dbReference type="GO" id="GO:0008270">
    <property type="term" value="F:zinc ion binding"/>
    <property type="evidence" value="ECO:0007669"/>
    <property type="project" value="UniProtKB-KW"/>
</dbReference>
<keyword evidence="10" id="KW-1185">Reference proteome</keyword>
<dbReference type="PROSITE" id="PS50158">
    <property type="entry name" value="ZF_CCHC"/>
    <property type="match status" value="1"/>
</dbReference>
<evidence type="ECO:0000259" key="8">
    <source>
        <dbReference type="PROSITE" id="PS50158"/>
    </source>
</evidence>
<dbReference type="HOGENOM" id="CLU_258298_0_0_1"/>
<feature type="compositionally biased region" description="Basic residues" evidence="7">
    <location>
        <begin position="70"/>
        <end position="83"/>
    </location>
</feature>
<dbReference type="KEGG" id="dpx:DAPPUDRAFT_311781"/>
<dbReference type="OrthoDB" id="407432at2759"/>
<keyword evidence="3" id="KW-0808">Transferase</keyword>
<dbReference type="SUPFAM" id="SSF81631">
    <property type="entry name" value="PAP/OAS1 substrate-binding domain"/>
    <property type="match status" value="2"/>
</dbReference>
<dbReference type="InterPro" id="IPR036875">
    <property type="entry name" value="Znf_CCHC_sf"/>
</dbReference>
<evidence type="ECO:0000256" key="2">
    <source>
        <dbReference type="ARBA" id="ARBA00001946"/>
    </source>
</evidence>
<dbReference type="OMA" id="THIRTEY"/>
<evidence type="ECO:0000313" key="10">
    <source>
        <dbReference type="Proteomes" id="UP000000305"/>
    </source>
</evidence>
<feature type="compositionally biased region" description="Low complexity" evidence="7">
    <location>
        <begin position="1274"/>
        <end position="1291"/>
    </location>
</feature>
<dbReference type="InParanoid" id="E9FXW8"/>
<keyword evidence="4" id="KW-0479">Metal-binding</keyword>
<keyword evidence="5" id="KW-0460">Magnesium</keyword>
<comment type="cofactor">
    <cofactor evidence="1">
        <name>Mn(2+)</name>
        <dbReference type="ChEBI" id="CHEBI:29035"/>
    </cofactor>
</comment>
<name>E9FXW8_DAPPU</name>
<feature type="domain" description="CCHC-type" evidence="8">
    <location>
        <begin position="1212"/>
        <end position="1227"/>
    </location>
</feature>
<feature type="region of interest" description="Disordered" evidence="7">
    <location>
        <begin position="199"/>
        <end position="252"/>
    </location>
</feature>
<protein>
    <recommendedName>
        <fullName evidence="8">CCHC-type domain-containing protein</fullName>
    </recommendedName>
</protein>
<dbReference type="Pfam" id="PF19088">
    <property type="entry name" value="TUTase"/>
    <property type="match status" value="1"/>
</dbReference>
<dbReference type="EMBL" id="GL732526">
    <property type="protein sequence ID" value="EFX88174.1"/>
    <property type="molecule type" value="Genomic_DNA"/>
</dbReference>
<dbReference type="PANTHER" id="PTHR12271:SF66">
    <property type="entry name" value="TERMINAL URIDYLYLTRANSFERASE TAILOR"/>
    <property type="match status" value="1"/>
</dbReference>
<reference evidence="9 10" key="1">
    <citation type="journal article" date="2011" name="Science">
        <title>The ecoresponsive genome of Daphnia pulex.</title>
        <authorList>
            <person name="Colbourne J.K."/>
            <person name="Pfrender M.E."/>
            <person name="Gilbert D."/>
            <person name="Thomas W.K."/>
            <person name="Tucker A."/>
            <person name="Oakley T.H."/>
            <person name="Tokishita S."/>
            <person name="Aerts A."/>
            <person name="Arnold G.J."/>
            <person name="Basu M.K."/>
            <person name="Bauer D.J."/>
            <person name="Caceres C.E."/>
            <person name="Carmel L."/>
            <person name="Casola C."/>
            <person name="Choi J.H."/>
            <person name="Detter J.C."/>
            <person name="Dong Q."/>
            <person name="Dusheyko S."/>
            <person name="Eads B.D."/>
            <person name="Frohlich T."/>
            <person name="Geiler-Samerotte K.A."/>
            <person name="Gerlach D."/>
            <person name="Hatcher P."/>
            <person name="Jogdeo S."/>
            <person name="Krijgsveld J."/>
            <person name="Kriventseva E.V."/>
            <person name="Kultz D."/>
            <person name="Laforsch C."/>
            <person name="Lindquist E."/>
            <person name="Lopez J."/>
            <person name="Manak J.R."/>
            <person name="Muller J."/>
            <person name="Pangilinan J."/>
            <person name="Patwardhan R.P."/>
            <person name="Pitluck S."/>
            <person name="Pritham E.J."/>
            <person name="Rechtsteiner A."/>
            <person name="Rho M."/>
            <person name="Rogozin I.B."/>
            <person name="Sakarya O."/>
            <person name="Salamov A."/>
            <person name="Schaack S."/>
            <person name="Shapiro H."/>
            <person name="Shiga Y."/>
            <person name="Skalitzky C."/>
            <person name="Smith Z."/>
            <person name="Souvorov A."/>
            <person name="Sung W."/>
            <person name="Tang Z."/>
            <person name="Tsuchiya D."/>
            <person name="Tu H."/>
            <person name="Vos H."/>
            <person name="Wang M."/>
            <person name="Wolf Y.I."/>
            <person name="Yamagata H."/>
            <person name="Yamada T."/>
            <person name="Ye Y."/>
            <person name="Shaw J.R."/>
            <person name="Andrews J."/>
            <person name="Crease T.J."/>
            <person name="Tang H."/>
            <person name="Lucas S.M."/>
            <person name="Robertson H.M."/>
            <person name="Bork P."/>
            <person name="Koonin E.V."/>
            <person name="Zdobnov E.M."/>
            <person name="Grigoriev I.V."/>
            <person name="Lynch M."/>
            <person name="Boore J.L."/>
        </authorList>
    </citation>
    <scope>NUCLEOTIDE SEQUENCE [LARGE SCALE GENOMIC DNA]</scope>
</reference>
<dbReference type="PANTHER" id="PTHR12271">
    <property type="entry name" value="POLY A POLYMERASE CID PAP -RELATED"/>
    <property type="match status" value="1"/>
</dbReference>
<evidence type="ECO:0000256" key="7">
    <source>
        <dbReference type="SAM" id="MobiDB-lite"/>
    </source>
</evidence>
<dbReference type="GO" id="GO:0031123">
    <property type="term" value="P:RNA 3'-end processing"/>
    <property type="evidence" value="ECO:0000318"/>
    <property type="project" value="GO_Central"/>
</dbReference>
<feature type="compositionally biased region" description="Polar residues" evidence="7">
    <location>
        <begin position="199"/>
        <end position="216"/>
    </location>
</feature>
<feature type="region of interest" description="Disordered" evidence="7">
    <location>
        <begin position="1226"/>
        <end position="1342"/>
    </location>
</feature>
<feature type="region of interest" description="Disordered" evidence="7">
    <location>
        <begin position="341"/>
        <end position="383"/>
    </location>
</feature>
<dbReference type="CDD" id="cd05402">
    <property type="entry name" value="NT_PAP_TUTase"/>
    <property type="match status" value="1"/>
</dbReference>
<dbReference type="InterPro" id="IPR054708">
    <property type="entry name" value="MTPAP-like_central"/>
</dbReference>
<dbReference type="InterPro" id="IPR043519">
    <property type="entry name" value="NT_sf"/>
</dbReference>
<dbReference type="Pfam" id="PF22600">
    <property type="entry name" value="MTPAP-like_central"/>
    <property type="match status" value="1"/>
</dbReference>